<dbReference type="STRING" id="679197.HMPREF9336_01751"/>
<dbReference type="AlphaFoldDB" id="E5XQH9"/>
<organism evidence="2 3">
    <name type="scientific">Segniliparus rugosus (strain ATCC BAA-974 / DSM 45345 / CCUG 50838 / CIP 108380 / JCM 13579 / CDC 945)</name>
    <dbReference type="NCBI Taxonomy" id="679197"/>
    <lineage>
        <taxon>Bacteria</taxon>
        <taxon>Bacillati</taxon>
        <taxon>Actinomycetota</taxon>
        <taxon>Actinomycetes</taxon>
        <taxon>Mycobacteriales</taxon>
        <taxon>Segniliparaceae</taxon>
        <taxon>Segniliparus</taxon>
    </lineage>
</organism>
<name>E5XQH9_SEGRC</name>
<dbReference type="Proteomes" id="UP000004816">
    <property type="component" value="Unassembled WGS sequence"/>
</dbReference>
<evidence type="ECO:0000256" key="1">
    <source>
        <dbReference type="SAM" id="MobiDB-lite"/>
    </source>
</evidence>
<reference evidence="2 3" key="1">
    <citation type="journal article" date="2011" name="Stand. Genomic Sci.">
        <title>High quality draft genome sequence of Segniliparus rugosus CDC 945(T)= (ATCC BAA-974(T)).</title>
        <authorList>
            <person name="Earl A.M."/>
            <person name="Desjardins C.A."/>
            <person name="Fitzgerald M.G."/>
            <person name="Arachchi H.M."/>
            <person name="Zeng Q."/>
            <person name="Mehta T."/>
            <person name="Griggs A."/>
            <person name="Birren B.W."/>
            <person name="Toney N.C."/>
            <person name="Carr J."/>
            <person name="Posey J."/>
            <person name="Butler W.R."/>
        </authorList>
    </citation>
    <scope>NUCLEOTIDE SEQUENCE [LARGE SCALE GENOMIC DNA]</scope>
    <source>
        <strain evidence="3">ATCC BAA-974 / DSM 45345 / CCUG 50838 / CIP 108380 / JCM 13579 / CDC 945</strain>
    </source>
</reference>
<comment type="caution">
    <text evidence="2">The sequence shown here is derived from an EMBL/GenBank/DDBJ whole genome shotgun (WGS) entry which is preliminary data.</text>
</comment>
<feature type="region of interest" description="Disordered" evidence="1">
    <location>
        <begin position="70"/>
        <end position="94"/>
    </location>
</feature>
<proteinExistence type="predicted"/>
<sequence length="138" mass="16253">MPADYWDSGVRKFGHVEEDEEEWIPRARSEVSVRLESDLEAEHEDLSVRRFGPGDSDDELETVERVIRHDGRNLSPQEVEEVLAQEQAEREDREEQEQLRQLVRAGEVVFVDVNEFRREKRRLEQLNHELGSKRGEDA</sequence>
<gene>
    <name evidence="2" type="ORF">HMPREF9336_01751</name>
</gene>
<dbReference type="RefSeq" id="WP_007469497.1">
    <property type="nucleotide sequence ID" value="NZ_KI391953.1"/>
</dbReference>
<evidence type="ECO:0000313" key="2">
    <source>
        <dbReference type="EMBL" id="EFV13397.1"/>
    </source>
</evidence>
<protein>
    <submittedName>
        <fullName evidence="2">Uncharacterized protein</fullName>
    </submittedName>
</protein>
<dbReference type="HOGENOM" id="CLU_1853838_0_0_11"/>
<accession>E5XQH9</accession>
<evidence type="ECO:0000313" key="3">
    <source>
        <dbReference type="Proteomes" id="UP000004816"/>
    </source>
</evidence>
<keyword evidence="3" id="KW-1185">Reference proteome</keyword>
<dbReference type="EMBL" id="ACZI02000002">
    <property type="protein sequence ID" value="EFV13397.1"/>
    <property type="molecule type" value="Genomic_DNA"/>
</dbReference>